<dbReference type="SUPFAM" id="SSF55874">
    <property type="entry name" value="ATPase domain of HSP90 chaperone/DNA topoisomerase II/histidine kinase"/>
    <property type="match status" value="1"/>
</dbReference>
<dbReference type="Gene3D" id="3.30.565.10">
    <property type="entry name" value="Histidine kinase-like ATPase, C-terminal domain"/>
    <property type="match status" value="1"/>
</dbReference>
<dbReference type="InterPro" id="IPR001789">
    <property type="entry name" value="Sig_transdc_resp-reg_receiver"/>
</dbReference>
<dbReference type="PROSITE" id="PS50113">
    <property type="entry name" value="PAC"/>
    <property type="match status" value="1"/>
</dbReference>
<dbReference type="InterPro" id="IPR000014">
    <property type="entry name" value="PAS"/>
</dbReference>
<dbReference type="KEGG" id="chh:A0O34_20865"/>
<reference evidence="12 13" key="1">
    <citation type="submission" date="2016-04" db="EMBL/GenBank/DDBJ databases">
        <title>Complete Genome Sequence of Chryseobacterium sp. IHBB 10212.</title>
        <authorList>
            <person name="Pal M."/>
            <person name="Swarnkar M.K."/>
            <person name="Kaushal K."/>
            <person name="Chhibber S."/>
            <person name="Singh A.K."/>
            <person name="Gulati A."/>
        </authorList>
    </citation>
    <scope>NUCLEOTIDE SEQUENCE [LARGE SCALE GENOMIC DNA]</scope>
    <source>
        <strain evidence="12 13">IHBB 10212</strain>
    </source>
</reference>
<gene>
    <name evidence="12" type="ORF">A0O34_20865</name>
</gene>
<dbReference type="InterPro" id="IPR004358">
    <property type="entry name" value="Sig_transdc_His_kin-like_C"/>
</dbReference>
<dbReference type="Pfam" id="PF02518">
    <property type="entry name" value="HATPase_c"/>
    <property type="match status" value="1"/>
</dbReference>
<keyword evidence="3 8" id="KW-0597">Phosphoprotein</keyword>
<keyword evidence="6" id="KW-0902">Two-component regulatory system</keyword>
<feature type="domain" description="Response regulatory" evidence="10">
    <location>
        <begin position="1"/>
        <end position="118"/>
    </location>
</feature>
<dbReference type="PANTHER" id="PTHR43547:SF2">
    <property type="entry name" value="HYBRID SIGNAL TRANSDUCTION HISTIDINE KINASE C"/>
    <property type="match status" value="1"/>
</dbReference>
<evidence type="ECO:0000259" key="11">
    <source>
        <dbReference type="PROSITE" id="PS50113"/>
    </source>
</evidence>
<dbReference type="PROSITE" id="PS50109">
    <property type="entry name" value="HIS_KIN"/>
    <property type="match status" value="1"/>
</dbReference>
<dbReference type="Proteomes" id="UP000077824">
    <property type="component" value="Chromosome"/>
</dbReference>
<dbReference type="PRINTS" id="PR00344">
    <property type="entry name" value="BCTRLSENSOR"/>
</dbReference>
<sequence length="491" mass="56386">MILIVDDNQNNLYSLKKLLESKDFQVDIASSGEEALGKALKNDYALIILDVQMPDMDGFEVAETLADYSKTKEIPIIFLSAVNTKKKFITRGYASGGKDYVTKPIDPEILLLKVKTFYSLQEQNLAMKKAQQGLELEVKGRRESQVIMKSQIDHFHLMLESLPQIAFTLNEDGIVDFVNRKWHEYSDSEHEFPETHFDDHNIKEEFERCKKKGKALELEVRIKNIESGDYRYHLLRVTPVYEENTIKNWVGTFTDIDDQKKVEKEKDEFLSIASHELKTPLTSIKAYVQLLDRKLKLDKEGAEAGFMIKVQDQIEKLNTLITDLLDVSKIENGKLKINRKPTNIGNVIQNAIDTILQTHEDRQVKIDWHGMKPDILIPLDEIRIEQVLINFLTNAIKYSPQNNQVIVTTFVDEEEQEVKVNITDFGIGIPDIKQDAVFHKFYRVEESSLQFQGMGIGLFICSEIIKQHHGNIGVSSKVDEGSTFYFTLPLN</sequence>
<dbReference type="Gene3D" id="1.10.287.130">
    <property type="match status" value="1"/>
</dbReference>
<dbReference type="FunFam" id="1.10.287.130:FF:000001">
    <property type="entry name" value="Two-component sensor histidine kinase"/>
    <property type="match status" value="1"/>
</dbReference>
<dbReference type="Gene3D" id="3.30.450.20">
    <property type="entry name" value="PAS domain"/>
    <property type="match status" value="1"/>
</dbReference>
<dbReference type="InterPro" id="IPR036890">
    <property type="entry name" value="HATPase_C_sf"/>
</dbReference>
<protein>
    <recommendedName>
        <fullName evidence="2">histidine kinase</fullName>
        <ecNumber evidence="2">2.7.13.3</ecNumber>
    </recommendedName>
</protein>
<organism evidence="12 13">
    <name type="scientific">Chryseobacterium glaciei</name>
    <dbReference type="NCBI Taxonomy" id="1685010"/>
    <lineage>
        <taxon>Bacteria</taxon>
        <taxon>Pseudomonadati</taxon>
        <taxon>Bacteroidota</taxon>
        <taxon>Flavobacteriia</taxon>
        <taxon>Flavobacteriales</taxon>
        <taxon>Weeksellaceae</taxon>
        <taxon>Chryseobacterium group</taxon>
        <taxon>Chryseobacterium</taxon>
    </lineage>
</organism>
<proteinExistence type="predicted"/>
<evidence type="ECO:0000256" key="1">
    <source>
        <dbReference type="ARBA" id="ARBA00000085"/>
    </source>
</evidence>
<dbReference type="InterPro" id="IPR036097">
    <property type="entry name" value="HisK_dim/P_sf"/>
</dbReference>
<dbReference type="PANTHER" id="PTHR43547">
    <property type="entry name" value="TWO-COMPONENT HISTIDINE KINASE"/>
    <property type="match status" value="1"/>
</dbReference>
<dbReference type="EC" id="2.7.13.3" evidence="2"/>
<evidence type="ECO:0000256" key="2">
    <source>
        <dbReference type="ARBA" id="ARBA00012438"/>
    </source>
</evidence>
<evidence type="ECO:0000313" key="12">
    <source>
        <dbReference type="EMBL" id="ANF52815.1"/>
    </source>
</evidence>
<dbReference type="InterPro" id="IPR005467">
    <property type="entry name" value="His_kinase_dom"/>
</dbReference>
<evidence type="ECO:0000256" key="6">
    <source>
        <dbReference type="ARBA" id="ARBA00023012"/>
    </source>
</evidence>
<dbReference type="SUPFAM" id="SSF47384">
    <property type="entry name" value="Homodimeric domain of signal transducing histidine kinase"/>
    <property type="match status" value="1"/>
</dbReference>
<dbReference type="OrthoDB" id="9781208at2"/>
<dbReference type="CDD" id="cd00130">
    <property type="entry name" value="PAS"/>
    <property type="match status" value="1"/>
</dbReference>
<evidence type="ECO:0000313" key="13">
    <source>
        <dbReference type="Proteomes" id="UP000077824"/>
    </source>
</evidence>
<keyword evidence="7" id="KW-0472">Membrane</keyword>
<dbReference type="Pfam" id="PF00072">
    <property type="entry name" value="Response_reg"/>
    <property type="match status" value="1"/>
</dbReference>
<dbReference type="InterPro" id="IPR000700">
    <property type="entry name" value="PAS-assoc_C"/>
</dbReference>
<dbReference type="SUPFAM" id="SSF52172">
    <property type="entry name" value="CheY-like"/>
    <property type="match status" value="1"/>
</dbReference>
<accession>A0A172Y185</accession>
<feature type="domain" description="PAC" evidence="11">
    <location>
        <begin position="216"/>
        <end position="268"/>
    </location>
</feature>
<feature type="modified residue" description="4-aspartylphosphate" evidence="8">
    <location>
        <position position="50"/>
    </location>
</feature>
<dbReference type="EMBL" id="CP015199">
    <property type="protein sequence ID" value="ANF52815.1"/>
    <property type="molecule type" value="Genomic_DNA"/>
</dbReference>
<dbReference type="PROSITE" id="PS50110">
    <property type="entry name" value="RESPONSE_REGULATORY"/>
    <property type="match status" value="1"/>
</dbReference>
<dbReference type="InterPro" id="IPR011006">
    <property type="entry name" value="CheY-like_superfamily"/>
</dbReference>
<dbReference type="SMART" id="SM00388">
    <property type="entry name" value="HisKA"/>
    <property type="match status" value="1"/>
</dbReference>
<dbReference type="InterPro" id="IPR003661">
    <property type="entry name" value="HisK_dim/P_dom"/>
</dbReference>
<dbReference type="RefSeq" id="WP_066758985.1">
    <property type="nucleotide sequence ID" value="NZ_CP015199.1"/>
</dbReference>
<evidence type="ECO:0000256" key="7">
    <source>
        <dbReference type="ARBA" id="ARBA00023136"/>
    </source>
</evidence>
<dbReference type="NCBIfam" id="TIGR00229">
    <property type="entry name" value="sensory_box"/>
    <property type="match status" value="1"/>
</dbReference>
<feature type="domain" description="Histidine kinase" evidence="9">
    <location>
        <begin position="272"/>
        <end position="491"/>
    </location>
</feature>
<evidence type="ECO:0000259" key="9">
    <source>
        <dbReference type="PROSITE" id="PS50109"/>
    </source>
</evidence>
<evidence type="ECO:0000256" key="3">
    <source>
        <dbReference type="ARBA" id="ARBA00022553"/>
    </source>
</evidence>
<dbReference type="SMART" id="SM00387">
    <property type="entry name" value="HATPase_c"/>
    <property type="match status" value="1"/>
</dbReference>
<comment type="catalytic activity">
    <reaction evidence="1">
        <text>ATP + protein L-histidine = ADP + protein N-phospho-L-histidine.</text>
        <dbReference type="EC" id="2.7.13.3"/>
    </reaction>
</comment>
<dbReference type="InterPro" id="IPR035965">
    <property type="entry name" value="PAS-like_dom_sf"/>
</dbReference>
<dbReference type="InterPro" id="IPR003594">
    <property type="entry name" value="HATPase_dom"/>
</dbReference>
<dbReference type="GO" id="GO:0000155">
    <property type="term" value="F:phosphorelay sensor kinase activity"/>
    <property type="evidence" value="ECO:0007669"/>
    <property type="project" value="InterPro"/>
</dbReference>
<dbReference type="CDD" id="cd00082">
    <property type="entry name" value="HisKA"/>
    <property type="match status" value="1"/>
</dbReference>
<dbReference type="AlphaFoldDB" id="A0A172Y185"/>
<evidence type="ECO:0000256" key="4">
    <source>
        <dbReference type="ARBA" id="ARBA00022679"/>
    </source>
</evidence>
<name>A0A172Y185_9FLAO</name>
<evidence type="ECO:0000256" key="5">
    <source>
        <dbReference type="ARBA" id="ARBA00022777"/>
    </source>
</evidence>
<keyword evidence="5 12" id="KW-0418">Kinase</keyword>
<dbReference type="SUPFAM" id="SSF55785">
    <property type="entry name" value="PYP-like sensor domain (PAS domain)"/>
    <property type="match status" value="1"/>
</dbReference>
<dbReference type="SMART" id="SM00448">
    <property type="entry name" value="REC"/>
    <property type="match status" value="1"/>
</dbReference>
<keyword evidence="13" id="KW-1185">Reference proteome</keyword>
<evidence type="ECO:0000256" key="8">
    <source>
        <dbReference type="PROSITE-ProRule" id="PRU00169"/>
    </source>
</evidence>
<evidence type="ECO:0000259" key="10">
    <source>
        <dbReference type="PROSITE" id="PS50110"/>
    </source>
</evidence>
<dbReference type="STRING" id="1685010.A0O34_20865"/>
<keyword evidence="4" id="KW-0808">Transferase</keyword>
<dbReference type="Pfam" id="PF00512">
    <property type="entry name" value="HisKA"/>
    <property type="match status" value="1"/>
</dbReference>
<dbReference type="FunFam" id="3.30.565.10:FF:000006">
    <property type="entry name" value="Sensor histidine kinase WalK"/>
    <property type="match status" value="1"/>
</dbReference>
<dbReference type="Gene3D" id="3.40.50.2300">
    <property type="match status" value="1"/>
</dbReference>